<dbReference type="Gramene" id="C.cajan_21882.t">
    <property type="protein sequence ID" value="C.cajan_21882.t.cds1"/>
    <property type="gene ID" value="C.cajan_21882"/>
</dbReference>
<dbReference type="AlphaFoldDB" id="A0A151TP93"/>
<keyword evidence="2" id="KW-1185">Reference proteome</keyword>
<proteinExistence type="predicted"/>
<name>A0A151TP93_CAJCA</name>
<gene>
    <name evidence="1" type="ORF">KK1_022533</name>
</gene>
<reference evidence="1 2" key="1">
    <citation type="journal article" date="2012" name="Nat. Biotechnol.">
        <title>Draft genome sequence of pigeonpea (Cajanus cajan), an orphan legume crop of resource-poor farmers.</title>
        <authorList>
            <person name="Varshney R.K."/>
            <person name="Chen W."/>
            <person name="Li Y."/>
            <person name="Bharti A.K."/>
            <person name="Saxena R.K."/>
            <person name="Schlueter J.A."/>
            <person name="Donoghue M.T."/>
            <person name="Azam S."/>
            <person name="Fan G."/>
            <person name="Whaley A.M."/>
            <person name="Farmer A.D."/>
            <person name="Sheridan J."/>
            <person name="Iwata A."/>
            <person name="Tuteja R."/>
            <person name="Penmetsa R.V."/>
            <person name="Wu W."/>
            <person name="Upadhyaya H.D."/>
            <person name="Yang S.P."/>
            <person name="Shah T."/>
            <person name="Saxena K.B."/>
            <person name="Michael T."/>
            <person name="McCombie W.R."/>
            <person name="Yang B."/>
            <person name="Zhang G."/>
            <person name="Yang H."/>
            <person name="Wang J."/>
            <person name="Spillane C."/>
            <person name="Cook D.R."/>
            <person name="May G.D."/>
            <person name="Xu X."/>
            <person name="Jackson S.A."/>
        </authorList>
    </citation>
    <scope>NUCLEOTIDE SEQUENCE [LARGE SCALE GENOMIC DNA]</scope>
    <source>
        <strain evidence="2">cv. Asha</strain>
    </source>
</reference>
<dbReference type="Proteomes" id="UP000075243">
    <property type="component" value="Chromosome 4"/>
</dbReference>
<accession>A0A151TP93</accession>
<evidence type="ECO:0000313" key="1">
    <source>
        <dbReference type="EMBL" id="KYP68884.1"/>
    </source>
</evidence>
<protein>
    <recommendedName>
        <fullName evidence="3">Retrotransposon gag domain-containing protein</fullName>
    </recommendedName>
</protein>
<organism evidence="1 2">
    <name type="scientific">Cajanus cajan</name>
    <name type="common">Pigeon pea</name>
    <name type="synonym">Cajanus indicus</name>
    <dbReference type="NCBI Taxonomy" id="3821"/>
    <lineage>
        <taxon>Eukaryota</taxon>
        <taxon>Viridiplantae</taxon>
        <taxon>Streptophyta</taxon>
        <taxon>Embryophyta</taxon>
        <taxon>Tracheophyta</taxon>
        <taxon>Spermatophyta</taxon>
        <taxon>Magnoliopsida</taxon>
        <taxon>eudicotyledons</taxon>
        <taxon>Gunneridae</taxon>
        <taxon>Pentapetalae</taxon>
        <taxon>rosids</taxon>
        <taxon>fabids</taxon>
        <taxon>Fabales</taxon>
        <taxon>Fabaceae</taxon>
        <taxon>Papilionoideae</taxon>
        <taxon>50 kb inversion clade</taxon>
        <taxon>NPAAA clade</taxon>
        <taxon>indigoferoid/millettioid clade</taxon>
        <taxon>Phaseoleae</taxon>
        <taxon>Cajanus</taxon>
    </lineage>
</organism>
<dbReference type="EMBL" id="CM003606">
    <property type="protein sequence ID" value="KYP68884.1"/>
    <property type="molecule type" value="Genomic_DNA"/>
</dbReference>
<evidence type="ECO:0008006" key="3">
    <source>
        <dbReference type="Google" id="ProtNLM"/>
    </source>
</evidence>
<sequence length="109" mass="13050">MENLQGLLQRSLRVEEYRQQMKLLMIRARISEEEMTTITRFQSGLNLGIRNKVELLPYRNLNELVQLCVTIKQLKRKPSLRKNSISYPKKDLKKEGHFFQHKVNRPLEK</sequence>
<evidence type="ECO:0000313" key="2">
    <source>
        <dbReference type="Proteomes" id="UP000075243"/>
    </source>
</evidence>